<evidence type="ECO:0000313" key="4">
    <source>
        <dbReference type="EMBL" id="SEV85630.1"/>
    </source>
</evidence>
<organism evidence="4 5">
    <name type="scientific">Aliicoccus persicus</name>
    <dbReference type="NCBI Taxonomy" id="930138"/>
    <lineage>
        <taxon>Bacteria</taxon>
        <taxon>Bacillati</taxon>
        <taxon>Bacillota</taxon>
        <taxon>Bacilli</taxon>
        <taxon>Bacillales</taxon>
        <taxon>Staphylococcaceae</taxon>
        <taxon>Aliicoccus</taxon>
    </lineage>
</organism>
<sequence>MLFEKRIQYINRYREIAIALSKSGFGFIIEEIGLDEVFSLPKRILLRQKESDTKEKSNGERIVELLESLGPTFVKIGQLASTRPDILPHDIVKSLESLQGNVHPMETSVVKKQIELSLDASMDDIFLEFDEVPVGSASIGQVHKATLKTGEHVAVKVQRPNIERTIRNDLEILNHIAVLADNRLEIAKHINVTSVIDEFSKAIIDELDYTIEGRNQDKIRKQFIDEPSIKVPEVYWELTTKEVLVMEFIDGSNINEINQLVNEGYDTHQIAENLTNALFHQILIEGFFHGDPHPGNIKVLPDETIALIDFGMVGRLSQEMKSNLGFLIIALMRQDVEGVVRGITRMGAVPDTVNIKDLRRDAEQLKDKYIDVPVSQIDLGQAIQEIFDIAHKHKIILPTDLTILGKAVLSLETIVTKLEPTFSILDFAEPFGKLLLKERLQLDNLKSSASRRLYQVSDNIEDISTNIHEFTKGLKHKKLPITLELETADKMLKRFDKLANRLSFSIILLSFSIIMVGLIISSAMSGHDSVIWQIPVIEIGTVIAALLFIGMFISILKSGRL</sequence>
<evidence type="ECO:0000259" key="3">
    <source>
        <dbReference type="PROSITE" id="PS50011"/>
    </source>
</evidence>
<dbReference type="Proteomes" id="UP000243605">
    <property type="component" value="Unassembled WGS sequence"/>
</dbReference>
<dbReference type="PROSITE" id="PS50011">
    <property type="entry name" value="PROTEIN_KINASE_DOM"/>
    <property type="match status" value="1"/>
</dbReference>
<dbReference type="EMBL" id="FOIT01000001">
    <property type="protein sequence ID" value="SEV85630.1"/>
    <property type="molecule type" value="Genomic_DNA"/>
</dbReference>
<dbReference type="GO" id="GO:0004672">
    <property type="term" value="F:protein kinase activity"/>
    <property type="evidence" value="ECO:0007669"/>
    <property type="project" value="InterPro"/>
</dbReference>
<name>A0A662Z1B2_9STAP</name>
<dbReference type="InterPro" id="IPR000719">
    <property type="entry name" value="Prot_kinase_dom"/>
</dbReference>
<proteinExistence type="inferred from homology"/>
<gene>
    <name evidence="4" type="ORF">SAMN05192557_0518</name>
</gene>
<comment type="similarity">
    <text evidence="1">Belongs to the protein kinase superfamily. ADCK protein kinase family.</text>
</comment>
<evidence type="ECO:0000256" key="2">
    <source>
        <dbReference type="SAM" id="Phobius"/>
    </source>
</evidence>
<keyword evidence="2" id="KW-0812">Transmembrane</keyword>
<dbReference type="AlphaFoldDB" id="A0A662Z1B2"/>
<dbReference type="RefSeq" id="WP_091473606.1">
    <property type="nucleotide sequence ID" value="NZ_FOIT01000001.1"/>
</dbReference>
<feature type="transmembrane region" description="Helical" evidence="2">
    <location>
        <begin position="502"/>
        <end position="524"/>
    </location>
</feature>
<dbReference type="PANTHER" id="PTHR10566:SF113">
    <property type="entry name" value="PROTEIN ACTIVITY OF BC1 COMPLEX KINASE 7, CHLOROPLASTIC"/>
    <property type="match status" value="1"/>
</dbReference>
<dbReference type="InterPro" id="IPR050154">
    <property type="entry name" value="UbiB_kinase"/>
</dbReference>
<evidence type="ECO:0000313" key="5">
    <source>
        <dbReference type="Proteomes" id="UP000243605"/>
    </source>
</evidence>
<dbReference type="InterPro" id="IPR011009">
    <property type="entry name" value="Kinase-like_dom_sf"/>
</dbReference>
<dbReference type="Pfam" id="PF03109">
    <property type="entry name" value="ABC1"/>
    <property type="match status" value="1"/>
</dbReference>
<dbReference type="OrthoDB" id="9795390at2"/>
<dbReference type="SUPFAM" id="SSF56112">
    <property type="entry name" value="Protein kinase-like (PK-like)"/>
    <property type="match status" value="1"/>
</dbReference>
<dbReference type="CDD" id="cd05121">
    <property type="entry name" value="ABC1_ADCK3-like"/>
    <property type="match status" value="1"/>
</dbReference>
<dbReference type="InterPro" id="IPR004147">
    <property type="entry name" value="ABC1_dom"/>
</dbReference>
<dbReference type="Gene3D" id="1.10.510.10">
    <property type="entry name" value="Transferase(Phosphotransferase) domain 1"/>
    <property type="match status" value="1"/>
</dbReference>
<keyword evidence="2" id="KW-0472">Membrane</keyword>
<keyword evidence="5" id="KW-1185">Reference proteome</keyword>
<dbReference type="PANTHER" id="PTHR10566">
    <property type="entry name" value="CHAPERONE-ACTIVITY OF BC1 COMPLEX CABC1 -RELATED"/>
    <property type="match status" value="1"/>
</dbReference>
<dbReference type="GO" id="GO:0005524">
    <property type="term" value="F:ATP binding"/>
    <property type="evidence" value="ECO:0007669"/>
    <property type="project" value="InterPro"/>
</dbReference>
<keyword evidence="2" id="KW-1133">Transmembrane helix</keyword>
<accession>A0A662Z1B2</accession>
<feature type="domain" description="Protein kinase" evidence="3">
    <location>
        <begin position="128"/>
        <end position="471"/>
    </location>
</feature>
<evidence type="ECO:0000256" key="1">
    <source>
        <dbReference type="ARBA" id="ARBA00009670"/>
    </source>
</evidence>
<protein>
    <submittedName>
        <fullName evidence="4">2-octaprenylphenol hydroxylase</fullName>
    </submittedName>
</protein>
<feature type="transmembrane region" description="Helical" evidence="2">
    <location>
        <begin position="530"/>
        <end position="556"/>
    </location>
</feature>
<reference evidence="4 5" key="1">
    <citation type="submission" date="2016-10" db="EMBL/GenBank/DDBJ databases">
        <authorList>
            <person name="Varghese N."/>
            <person name="Submissions S."/>
        </authorList>
    </citation>
    <scope>NUCLEOTIDE SEQUENCE [LARGE SCALE GENOMIC DNA]</scope>
    <source>
        <strain evidence="4 5">IBRC-M10081</strain>
    </source>
</reference>